<evidence type="ECO:0000313" key="2">
    <source>
        <dbReference type="Proteomes" id="UP000663722"/>
    </source>
</evidence>
<proteinExistence type="predicted"/>
<dbReference type="EMBL" id="CP061800">
    <property type="protein sequence ID" value="QTA86118.1"/>
    <property type="molecule type" value="Genomic_DNA"/>
</dbReference>
<sequence length="64" mass="7386">MVLPKKLEDRDKFIKQKVCPVKVKSYLPDMQTLRNQADYENETIVGHTINGTNFFDSNSLILLS</sequence>
<dbReference type="Proteomes" id="UP000663722">
    <property type="component" value="Chromosome"/>
</dbReference>
<dbReference type="AlphaFoldDB" id="A0A975BIU2"/>
<organism evidence="1 2">
    <name type="scientific">Desulfonema magnum</name>
    <dbReference type="NCBI Taxonomy" id="45655"/>
    <lineage>
        <taxon>Bacteria</taxon>
        <taxon>Pseudomonadati</taxon>
        <taxon>Thermodesulfobacteriota</taxon>
        <taxon>Desulfobacteria</taxon>
        <taxon>Desulfobacterales</taxon>
        <taxon>Desulfococcaceae</taxon>
        <taxon>Desulfonema</taxon>
    </lineage>
</organism>
<dbReference type="KEGG" id="dmm:dnm_021360"/>
<keyword evidence="2" id="KW-1185">Reference proteome</keyword>
<gene>
    <name evidence="1" type="ORF">dnm_021360</name>
</gene>
<reference evidence="1" key="1">
    <citation type="journal article" date="2021" name="Microb. Physiol.">
        <title>Proteogenomic Insights into the Physiology of Marine, Sulfate-Reducing, Filamentous Desulfonema limicola and Desulfonema magnum.</title>
        <authorList>
            <person name="Schnaars V."/>
            <person name="Wohlbrand L."/>
            <person name="Scheve S."/>
            <person name="Hinrichs C."/>
            <person name="Reinhardt R."/>
            <person name="Rabus R."/>
        </authorList>
    </citation>
    <scope>NUCLEOTIDE SEQUENCE</scope>
    <source>
        <strain evidence="1">4be13</strain>
    </source>
</reference>
<name>A0A975BIU2_9BACT</name>
<protein>
    <submittedName>
        <fullName evidence="1">Uncharacterized protein</fullName>
    </submittedName>
</protein>
<evidence type="ECO:0000313" key="1">
    <source>
        <dbReference type="EMBL" id="QTA86118.1"/>
    </source>
</evidence>
<accession>A0A975BIU2</accession>